<dbReference type="EMBL" id="MU393542">
    <property type="protein sequence ID" value="KAI4861758.1"/>
    <property type="molecule type" value="Genomic_DNA"/>
</dbReference>
<protein>
    <submittedName>
        <fullName evidence="1">Uncharacterized protein</fullName>
    </submittedName>
</protein>
<evidence type="ECO:0000313" key="1">
    <source>
        <dbReference type="EMBL" id="KAI4861758.1"/>
    </source>
</evidence>
<dbReference type="Proteomes" id="UP001497700">
    <property type="component" value="Unassembled WGS sequence"/>
</dbReference>
<name>A0ACB9YQX7_9PEZI</name>
<comment type="caution">
    <text evidence="1">The sequence shown here is derived from an EMBL/GenBank/DDBJ whole genome shotgun (WGS) entry which is preliminary data.</text>
</comment>
<accession>A0ACB9YQX7</accession>
<evidence type="ECO:0000313" key="2">
    <source>
        <dbReference type="Proteomes" id="UP001497700"/>
    </source>
</evidence>
<organism evidence="1 2">
    <name type="scientific">Hypoxylon rubiginosum</name>
    <dbReference type="NCBI Taxonomy" id="110542"/>
    <lineage>
        <taxon>Eukaryota</taxon>
        <taxon>Fungi</taxon>
        <taxon>Dikarya</taxon>
        <taxon>Ascomycota</taxon>
        <taxon>Pezizomycotina</taxon>
        <taxon>Sordariomycetes</taxon>
        <taxon>Xylariomycetidae</taxon>
        <taxon>Xylariales</taxon>
        <taxon>Hypoxylaceae</taxon>
        <taxon>Hypoxylon</taxon>
    </lineage>
</organism>
<gene>
    <name evidence="1" type="ORF">F4820DRAFT_49502</name>
</gene>
<sequence length="269" mass="29431">MPKGSGGSYRSESTYRPQSSSRSDASYGSTSSYYGGSTRSVSSRSSYRPDYGTRSQPQYGSRQPDFRPYQSPMRQYLEPPTARPTQYSPSLSSSVPYSRTPNTTPSHTTNRDAPSSYSMTSYASTPSYSMSPRPTMTPAYTMRSSPTMAPTYTARPPPTRAHGHTACPVLAADPSYRALSRRTTITATSQQPGVYSDQYASQPSQRTRQRAVSVDVRHASSRGPTTSGGLPNTASNVSYSYNSDSEYPGSTVDYRSIHVSIRRGHLGRH</sequence>
<reference evidence="1 2" key="1">
    <citation type="journal article" date="2022" name="New Phytol.">
        <title>Ecological generalism drives hyperdiversity of secondary metabolite gene clusters in xylarialean endophytes.</title>
        <authorList>
            <person name="Franco M.E.E."/>
            <person name="Wisecaver J.H."/>
            <person name="Arnold A.E."/>
            <person name="Ju Y.M."/>
            <person name="Slot J.C."/>
            <person name="Ahrendt S."/>
            <person name="Moore L.P."/>
            <person name="Eastman K.E."/>
            <person name="Scott K."/>
            <person name="Konkel Z."/>
            <person name="Mondo S.J."/>
            <person name="Kuo A."/>
            <person name="Hayes R.D."/>
            <person name="Haridas S."/>
            <person name="Andreopoulos B."/>
            <person name="Riley R."/>
            <person name="LaButti K."/>
            <person name="Pangilinan J."/>
            <person name="Lipzen A."/>
            <person name="Amirebrahimi M."/>
            <person name="Yan J."/>
            <person name="Adam C."/>
            <person name="Keymanesh K."/>
            <person name="Ng V."/>
            <person name="Louie K."/>
            <person name="Northen T."/>
            <person name="Drula E."/>
            <person name="Henrissat B."/>
            <person name="Hsieh H.M."/>
            <person name="Youens-Clark K."/>
            <person name="Lutzoni F."/>
            <person name="Miadlikowska J."/>
            <person name="Eastwood D.C."/>
            <person name="Hamelin R.C."/>
            <person name="Grigoriev I.V."/>
            <person name="U'Ren J.M."/>
        </authorList>
    </citation>
    <scope>NUCLEOTIDE SEQUENCE [LARGE SCALE GENOMIC DNA]</scope>
    <source>
        <strain evidence="1 2">CBS 119005</strain>
    </source>
</reference>
<proteinExistence type="predicted"/>
<keyword evidence="2" id="KW-1185">Reference proteome</keyword>